<evidence type="ECO:0000313" key="2">
    <source>
        <dbReference type="Proteomes" id="UP000271098"/>
    </source>
</evidence>
<dbReference type="EMBL" id="UYRT01081546">
    <property type="protein sequence ID" value="VDN24602.1"/>
    <property type="molecule type" value="Genomic_DNA"/>
</dbReference>
<reference evidence="3" key="1">
    <citation type="submission" date="2016-06" db="UniProtKB">
        <authorList>
            <consortium name="WormBaseParasite"/>
        </authorList>
    </citation>
    <scope>IDENTIFICATION</scope>
</reference>
<dbReference type="Proteomes" id="UP000271098">
    <property type="component" value="Unassembled WGS sequence"/>
</dbReference>
<dbReference type="OrthoDB" id="5833104at2759"/>
<sequence>MQTPTITRLSPTGSKIRRIFSATAVRNHEELLKSSDEIRQKLEEIRRSKAYEMMKYETIARMNAGSVSAYLRQERFKPSPVKPSTEIDELLQKHDEETKDQAACIIQQFFRKCVRRKQIQETLYSWQWIPIQKRLRYIEAIAERMSGGSIPRKTDLTVIKNKVSFFRCIIARIS</sequence>
<accession>A0A183E145</accession>
<gene>
    <name evidence="1" type="ORF">GPUH_LOCUS14686</name>
</gene>
<dbReference type="WBParaSite" id="GPUH_0001470501-mRNA-1">
    <property type="protein sequence ID" value="GPUH_0001470501-mRNA-1"/>
    <property type="gene ID" value="GPUH_0001470501"/>
</dbReference>
<proteinExistence type="predicted"/>
<dbReference type="AlphaFoldDB" id="A0A183E145"/>
<evidence type="ECO:0000313" key="1">
    <source>
        <dbReference type="EMBL" id="VDN24602.1"/>
    </source>
</evidence>
<organism evidence="3">
    <name type="scientific">Gongylonema pulchrum</name>
    <dbReference type="NCBI Taxonomy" id="637853"/>
    <lineage>
        <taxon>Eukaryota</taxon>
        <taxon>Metazoa</taxon>
        <taxon>Ecdysozoa</taxon>
        <taxon>Nematoda</taxon>
        <taxon>Chromadorea</taxon>
        <taxon>Rhabditida</taxon>
        <taxon>Spirurina</taxon>
        <taxon>Spiruromorpha</taxon>
        <taxon>Spiruroidea</taxon>
        <taxon>Gongylonematidae</taxon>
        <taxon>Gongylonema</taxon>
    </lineage>
</organism>
<keyword evidence="2" id="KW-1185">Reference proteome</keyword>
<protein>
    <submittedName>
        <fullName evidence="1 3">Uncharacterized protein</fullName>
    </submittedName>
</protein>
<reference evidence="1 2" key="2">
    <citation type="submission" date="2018-11" db="EMBL/GenBank/DDBJ databases">
        <authorList>
            <consortium name="Pathogen Informatics"/>
        </authorList>
    </citation>
    <scope>NUCLEOTIDE SEQUENCE [LARGE SCALE GENOMIC DNA]</scope>
</reference>
<name>A0A183E145_9BILA</name>
<evidence type="ECO:0000313" key="3">
    <source>
        <dbReference type="WBParaSite" id="GPUH_0001470501-mRNA-1"/>
    </source>
</evidence>